<accession>A0AC34RNT4</accession>
<evidence type="ECO:0000313" key="2">
    <source>
        <dbReference type="WBParaSite" id="JU765_v2.g8728.t1"/>
    </source>
</evidence>
<dbReference type="WBParaSite" id="JU765_v2.g8728.t1">
    <property type="protein sequence ID" value="JU765_v2.g8728.t1"/>
    <property type="gene ID" value="JU765_v2.g8728"/>
</dbReference>
<dbReference type="Proteomes" id="UP000887576">
    <property type="component" value="Unplaced"/>
</dbReference>
<name>A0AC34RNT4_9BILA</name>
<proteinExistence type="predicted"/>
<protein>
    <submittedName>
        <fullName evidence="2">Uncharacterized protein</fullName>
    </submittedName>
</protein>
<reference evidence="2" key="1">
    <citation type="submission" date="2022-11" db="UniProtKB">
        <authorList>
            <consortium name="WormBaseParasite"/>
        </authorList>
    </citation>
    <scope>IDENTIFICATION</scope>
</reference>
<evidence type="ECO:0000313" key="1">
    <source>
        <dbReference type="Proteomes" id="UP000887576"/>
    </source>
</evidence>
<sequence length="161" mass="18779">MKLLVFVGLCMIFVMINGYERFKYGIDPVAKTCFFKNTEDVTAENWYKDGAKYTNWVTRCPYENRLTVECKNGTINPNATIQIYDFDDWFMGDDLLARFNWTKIADDGKSAYIDALVGTQHLSDHFLGDFEVELFWWFGNPCSTGNNYNEGDMFKQKLVFE</sequence>
<organism evidence="1 2">
    <name type="scientific">Panagrolaimus sp. JU765</name>
    <dbReference type="NCBI Taxonomy" id="591449"/>
    <lineage>
        <taxon>Eukaryota</taxon>
        <taxon>Metazoa</taxon>
        <taxon>Ecdysozoa</taxon>
        <taxon>Nematoda</taxon>
        <taxon>Chromadorea</taxon>
        <taxon>Rhabditida</taxon>
        <taxon>Tylenchina</taxon>
        <taxon>Panagrolaimomorpha</taxon>
        <taxon>Panagrolaimoidea</taxon>
        <taxon>Panagrolaimidae</taxon>
        <taxon>Panagrolaimus</taxon>
    </lineage>
</organism>